<name>A0AAE0J4G4_9PEZI</name>
<evidence type="ECO:0000313" key="7">
    <source>
        <dbReference type="Proteomes" id="UP001286456"/>
    </source>
</evidence>
<dbReference type="FunFam" id="1.25.10.10:FF:000362">
    <property type="entry name" value="Importin 11, putative"/>
    <property type="match status" value="1"/>
</dbReference>
<reference evidence="6" key="2">
    <citation type="submission" date="2023-06" db="EMBL/GenBank/DDBJ databases">
        <authorList>
            <consortium name="Lawrence Berkeley National Laboratory"/>
            <person name="Haridas S."/>
            <person name="Hensen N."/>
            <person name="Bonometti L."/>
            <person name="Westerberg I."/>
            <person name="Brannstrom I.O."/>
            <person name="Guillou S."/>
            <person name="Cros-Aarteil S."/>
            <person name="Calhoun S."/>
            <person name="Kuo A."/>
            <person name="Mondo S."/>
            <person name="Pangilinan J."/>
            <person name="Riley R."/>
            <person name="Labutti K."/>
            <person name="Andreopoulos B."/>
            <person name="Lipzen A."/>
            <person name="Chen C."/>
            <person name="Yanf M."/>
            <person name="Daum C."/>
            <person name="Ng V."/>
            <person name="Clum A."/>
            <person name="Steindorff A."/>
            <person name="Ohm R."/>
            <person name="Martin F."/>
            <person name="Silar P."/>
            <person name="Natvig D."/>
            <person name="Lalanne C."/>
            <person name="Gautier V."/>
            <person name="Ament-Velasquez S.L."/>
            <person name="Kruys A."/>
            <person name="Hutchinson M.I."/>
            <person name="Powell A.J."/>
            <person name="Barry K."/>
            <person name="Miller A.N."/>
            <person name="Grigoriev I.V."/>
            <person name="Debuchy R."/>
            <person name="Gladieux P."/>
            <person name="Thoren M.H."/>
            <person name="Johannesson H."/>
        </authorList>
    </citation>
    <scope>NUCLEOTIDE SEQUENCE</scope>
    <source>
        <strain evidence="6">SMH4131-1</strain>
    </source>
</reference>
<evidence type="ECO:0000313" key="6">
    <source>
        <dbReference type="EMBL" id="KAK3336714.1"/>
    </source>
</evidence>
<protein>
    <submittedName>
        <fullName evidence="6">Armadillo-type protein</fullName>
    </submittedName>
</protein>
<dbReference type="Proteomes" id="UP001286456">
    <property type="component" value="Unassembled WGS sequence"/>
</dbReference>
<dbReference type="EMBL" id="JAUEPO010000001">
    <property type="protein sequence ID" value="KAK3336714.1"/>
    <property type="molecule type" value="Genomic_DNA"/>
</dbReference>
<dbReference type="Gene3D" id="1.25.10.10">
    <property type="entry name" value="Leucine-rich Repeat Variant"/>
    <property type="match status" value="1"/>
</dbReference>
<dbReference type="Pfam" id="PF03810">
    <property type="entry name" value="IBN_N"/>
    <property type="match status" value="1"/>
</dbReference>
<evidence type="ECO:0000256" key="4">
    <source>
        <dbReference type="ARBA" id="ARBA00023242"/>
    </source>
</evidence>
<dbReference type="SMART" id="SM00913">
    <property type="entry name" value="IBN_N"/>
    <property type="match status" value="1"/>
</dbReference>
<dbReference type="GO" id="GO:0031267">
    <property type="term" value="F:small GTPase binding"/>
    <property type="evidence" value="ECO:0007669"/>
    <property type="project" value="InterPro"/>
</dbReference>
<dbReference type="InterPro" id="IPR016024">
    <property type="entry name" value="ARM-type_fold"/>
</dbReference>
<dbReference type="InterPro" id="IPR011989">
    <property type="entry name" value="ARM-like"/>
</dbReference>
<keyword evidence="7" id="KW-1185">Reference proteome</keyword>
<dbReference type="InterPro" id="IPR058669">
    <property type="entry name" value="TPR_IPO7/11-like"/>
</dbReference>
<organism evidence="6 7">
    <name type="scientific">Cercophora scortea</name>
    <dbReference type="NCBI Taxonomy" id="314031"/>
    <lineage>
        <taxon>Eukaryota</taxon>
        <taxon>Fungi</taxon>
        <taxon>Dikarya</taxon>
        <taxon>Ascomycota</taxon>
        <taxon>Pezizomycotina</taxon>
        <taxon>Sordariomycetes</taxon>
        <taxon>Sordariomycetidae</taxon>
        <taxon>Sordariales</taxon>
        <taxon>Lasiosphaeriaceae</taxon>
        <taxon>Cercophora</taxon>
    </lineage>
</organism>
<comment type="subcellular location">
    <subcellularLocation>
        <location evidence="1">Nucleus</location>
    </subcellularLocation>
</comment>
<keyword evidence="4" id="KW-0539">Nucleus</keyword>
<dbReference type="AlphaFoldDB" id="A0AAE0J4G4"/>
<accession>A0AAE0J4G4</accession>
<dbReference type="PANTHER" id="PTHR10997:SF7">
    <property type="entry name" value="IMPORTIN-11"/>
    <property type="match status" value="1"/>
</dbReference>
<dbReference type="PANTHER" id="PTHR10997">
    <property type="entry name" value="IMPORTIN-7, 8, 11"/>
    <property type="match status" value="1"/>
</dbReference>
<evidence type="ECO:0000256" key="1">
    <source>
        <dbReference type="ARBA" id="ARBA00004123"/>
    </source>
</evidence>
<dbReference type="GO" id="GO:0006606">
    <property type="term" value="P:protein import into nucleus"/>
    <property type="evidence" value="ECO:0007669"/>
    <property type="project" value="TreeGrafter"/>
</dbReference>
<dbReference type="GO" id="GO:0005829">
    <property type="term" value="C:cytosol"/>
    <property type="evidence" value="ECO:0007669"/>
    <property type="project" value="TreeGrafter"/>
</dbReference>
<keyword evidence="3" id="KW-0813">Transport</keyword>
<dbReference type="PROSITE" id="PS50166">
    <property type="entry name" value="IMPORTIN_B_NT"/>
    <property type="match status" value="1"/>
</dbReference>
<comment type="similarity">
    <text evidence="2">Belongs to the importin beta family.</text>
</comment>
<evidence type="ECO:0000256" key="3">
    <source>
        <dbReference type="ARBA" id="ARBA00022448"/>
    </source>
</evidence>
<evidence type="ECO:0000256" key="2">
    <source>
        <dbReference type="ARBA" id="ARBA00007991"/>
    </source>
</evidence>
<comment type="caution">
    <text evidence="6">The sequence shown here is derived from an EMBL/GenBank/DDBJ whole genome shotgun (WGS) entry which is preliminary data.</text>
</comment>
<feature type="domain" description="Importin N-terminal" evidence="5">
    <location>
        <begin position="38"/>
        <end position="110"/>
    </location>
</feature>
<evidence type="ECO:0000259" key="5">
    <source>
        <dbReference type="PROSITE" id="PS50166"/>
    </source>
</evidence>
<dbReference type="SUPFAM" id="SSF48371">
    <property type="entry name" value="ARM repeat"/>
    <property type="match status" value="1"/>
</dbReference>
<dbReference type="InterPro" id="IPR001494">
    <property type="entry name" value="Importin-beta_N"/>
</dbReference>
<sequence length="1055" mass="118775">MSFAIEVPGEAAPLSLLELAKALEAAATSSDNAQRQSASQQLQVWETHPDFYPGLQTVFLDRSLHTPLRFLAIIILKNGIDKYWRHTSKHAIKPAEKHLIRSRLLQGSLDEEDRNLVLHNALVVAKIARIDYPTDWPDVMSTIIAVARTAKSDNPVHLSSILQILLRVVKELGTARLRKSQTALQAATPELVQLLGEIYTEKTAYWQEFLMKGRGDEDDADYAMQNSLTALKLLRRLVTVGYEHPHTDPMVQGFWSLSQTQFDQFLNGVKNDSWIPVPYQDLVGKHLIQFTKLHIDMCETHPASFPVLPNSIPLVKAYWNLVRDFSDVFEKSGGIRQTTNETTAGNPKHEGPLSEKLALKGLLLLRSCVAIAYRPVQTFKYRSQETKDQEKEAINIIKTDLLTRDLLLDIVQVTISKLFIFRQSDLEAWENDPEEWEAQERSEGMAYEWAVRPCAERLLIDLLTRYKELGQPLLTYCELATKVEMDIVTKEAAYCALGCAAPVIHEAFDFDRFLNVSLVKDAQVLDPMAKLLRRRIAILLSQWIAIKVPASSRPVVYDIFRHLLNPADQYNDEVVRITAAREFRMIVDEFEFSGEAFLPFAADIFNLMINLLREVESDETKLAILGTIRAVVSRMEAHIAPFGDAIMATLPNLWESAASDEYMMKQSILSIMSALVDSMRADSLRYQSAIIPLLREAMDPNSALHLYLIEESVELWKAVLTQSQPPLNPDLVQMVEMALPLLEYESDVANRCLEIVKDYIVLVPQEILSDRLRRPTIAALAKTLDSRSRDQSQLGALSVELVIRAAEALGGAQGVSVVVQDMLETGLLPTILEGLHSAWEASQTTGPARTISKINTIKQTDWIMLLARIALADPAVFATMLAGFGRGGTEIDSVWSWLSTLWFSNFDCMADIARQKLSCLALTRLWELPNPMQDLVLRHLQDYLSMWASVLGDLTMVDGGPEGGAGEEQMPGKDTLIWDALPSFEWDTPIDVHEREFAMKDPIHKVDAFEFVRARLADLVQRVGGEQAFERDWAVNVDKDVLHGFQRLSGRLASR</sequence>
<dbReference type="Pfam" id="PF25758">
    <property type="entry name" value="TPR_IPO11"/>
    <property type="match status" value="1"/>
</dbReference>
<proteinExistence type="inferred from homology"/>
<gene>
    <name evidence="6" type="ORF">B0T19DRAFT_352055</name>
</gene>
<reference evidence="6" key="1">
    <citation type="journal article" date="2023" name="Mol. Phylogenet. Evol.">
        <title>Genome-scale phylogeny and comparative genomics of the fungal order Sordariales.</title>
        <authorList>
            <person name="Hensen N."/>
            <person name="Bonometti L."/>
            <person name="Westerberg I."/>
            <person name="Brannstrom I.O."/>
            <person name="Guillou S."/>
            <person name="Cros-Aarteil S."/>
            <person name="Calhoun S."/>
            <person name="Haridas S."/>
            <person name="Kuo A."/>
            <person name="Mondo S."/>
            <person name="Pangilinan J."/>
            <person name="Riley R."/>
            <person name="LaButti K."/>
            <person name="Andreopoulos B."/>
            <person name="Lipzen A."/>
            <person name="Chen C."/>
            <person name="Yan M."/>
            <person name="Daum C."/>
            <person name="Ng V."/>
            <person name="Clum A."/>
            <person name="Steindorff A."/>
            <person name="Ohm R.A."/>
            <person name="Martin F."/>
            <person name="Silar P."/>
            <person name="Natvig D.O."/>
            <person name="Lalanne C."/>
            <person name="Gautier V."/>
            <person name="Ament-Velasquez S.L."/>
            <person name="Kruys A."/>
            <person name="Hutchinson M.I."/>
            <person name="Powell A.J."/>
            <person name="Barry K."/>
            <person name="Miller A.N."/>
            <person name="Grigoriev I.V."/>
            <person name="Debuchy R."/>
            <person name="Gladieux P."/>
            <person name="Hiltunen Thoren M."/>
            <person name="Johannesson H."/>
        </authorList>
    </citation>
    <scope>NUCLEOTIDE SEQUENCE</scope>
    <source>
        <strain evidence="6">SMH4131-1</strain>
    </source>
</reference>
<dbReference type="GO" id="GO:0005635">
    <property type="term" value="C:nuclear envelope"/>
    <property type="evidence" value="ECO:0007669"/>
    <property type="project" value="TreeGrafter"/>
</dbReference>